<keyword evidence="2" id="KW-0255">Endonuclease</keyword>
<keyword evidence="2" id="KW-0540">Nuclease</keyword>
<dbReference type="RefSeq" id="WP_208152122.1">
    <property type="nucleotide sequence ID" value="NZ_JAGEVF010000001.1"/>
</dbReference>
<reference evidence="2 3" key="1">
    <citation type="submission" date="2021-03" db="EMBL/GenBank/DDBJ databases">
        <title>Winogradskyella sp. nov., isolated from costal sediment.</title>
        <authorList>
            <person name="Gao C."/>
        </authorList>
    </citation>
    <scope>NUCLEOTIDE SEQUENCE [LARGE SCALE GENOMIC DNA]</scope>
    <source>
        <strain evidence="2 3">DF17</strain>
    </source>
</reference>
<comment type="caution">
    <text evidence="2">The sequence shown here is derived from an EMBL/GenBank/DDBJ whole genome shotgun (WGS) entry which is preliminary data.</text>
</comment>
<dbReference type="SUPFAM" id="SSF56219">
    <property type="entry name" value="DNase I-like"/>
    <property type="match status" value="1"/>
</dbReference>
<dbReference type="InterPro" id="IPR005135">
    <property type="entry name" value="Endo/exonuclease/phosphatase"/>
</dbReference>
<sequence length="317" mass="36774">MTDKNIDSYTIAFYNIENLFDTVDDPRTNDDDFLPFSKKRWTKKRYTNKLIKIGNVISEIGDDSSSYAPIIVGLAEIENKTVLSDLVNIKTLKDEEYSFVHFDSSDERGIDVALLYKSEIFKVYNSDSFSVYFEDELGQRDYTRDILLVQGKLENENISILVNHWSSRREGEEETKHKRLAAAHKVNAIIENIHLTNPDEKIIVMGDFNDNPDDDSIRLIETESQLFNPFKTIWSRDKGSLNHNFQWNLFDQILCSTNFLNSADSPISFKTADIFNNKFLTQYHGKYKGQPFRTYVGKRYKGGYSDHFPVYLSLKKG</sequence>
<accession>A0ABS3SXY8</accession>
<dbReference type="GO" id="GO:0004519">
    <property type="term" value="F:endonuclease activity"/>
    <property type="evidence" value="ECO:0007669"/>
    <property type="project" value="UniProtKB-KW"/>
</dbReference>
<name>A0ABS3SXY8_9FLAO</name>
<proteinExistence type="predicted"/>
<dbReference type="Proteomes" id="UP000676776">
    <property type="component" value="Unassembled WGS sequence"/>
</dbReference>
<keyword evidence="3" id="KW-1185">Reference proteome</keyword>
<dbReference type="PANTHER" id="PTHR42834">
    <property type="entry name" value="ENDONUCLEASE/EXONUCLEASE/PHOSPHATASE FAMILY PROTEIN (AFU_ORTHOLOGUE AFUA_3G09210)"/>
    <property type="match status" value="1"/>
</dbReference>
<keyword evidence="2" id="KW-0378">Hydrolase</keyword>
<dbReference type="Gene3D" id="3.60.10.10">
    <property type="entry name" value="Endonuclease/exonuclease/phosphatase"/>
    <property type="match status" value="1"/>
</dbReference>
<dbReference type="EMBL" id="JAGEVF010000001">
    <property type="protein sequence ID" value="MBO3115353.1"/>
    <property type="molecule type" value="Genomic_DNA"/>
</dbReference>
<evidence type="ECO:0000313" key="2">
    <source>
        <dbReference type="EMBL" id="MBO3115353.1"/>
    </source>
</evidence>
<organism evidence="2 3">
    <name type="scientific">Winogradskyella pelagia</name>
    <dbReference type="NCBI Taxonomy" id="2819984"/>
    <lineage>
        <taxon>Bacteria</taxon>
        <taxon>Pseudomonadati</taxon>
        <taxon>Bacteroidota</taxon>
        <taxon>Flavobacteriia</taxon>
        <taxon>Flavobacteriales</taxon>
        <taxon>Flavobacteriaceae</taxon>
        <taxon>Winogradskyella</taxon>
    </lineage>
</organism>
<dbReference type="PANTHER" id="PTHR42834:SF1">
    <property type="entry name" value="ENDONUCLEASE_EXONUCLEASE_PHOSPHATASE FAMILY PROTEIN (AFU_ORTHOLOGUE AFUA_3G09210)"/>
    <property type="match status" value="1"/>
</dbReference>
<feature type="domain" description="Endonuclease/exonuclease/phosphatase" evidence="1">
    <location>
        <begin position="10"/>
        <end position="316"/>
    </location>
</feature>
<gene>
    <name evidence="2" type="ORF">J4050_01260</name>
</gene>
<dbReference type="InterPro" id="IPR036691">
    <property type="entry name" value="Endo/exonu/phosph_ase_sf"/>
</dbReference>
<protein>
    <submittedName>
        <fullName evidence="2">Endonuclease</fullName>
    </submittedName>
</protein>
<evidence type="ECO:0000313" key="3">
    <source>
        <dbReference type="Proteomes" id="UP000676776"/>
    </source>
</evidence>
<dbReference type="Pfam" id="PF19580">
    <property type="entry name" value="Exo_endo_phos_3"/>
    <property type="match status" value="1"/>
</dbReference>
<evidence type="ECO:0000259" key="1">
    <source>
        <dbReference type="Pfam" id="PF19580"/>
    </source>
</evidence>